<accession>A0AAD5X2E8</accession>
<dbReference type="InterPro" id="IPR016073">
    <property type="entry name" value="Skp1_comp_POZ"/>
</dbReference>
<dbReference type="PANTHER" id="PTHR11165">
    <property type="entry name" value="SKP1"/>
    <property type="match status" value="1"/>
</dbReference>
<dbReference type="InterPro" id="IPR036296">
    <property type="entry name" value="SKP1-like_dim_sf"/>
</dbReference>
<dbReference type="GO" id="GO:0051082">
    <property type="term" value="F:unfolded protein binding"/>
    <property type="evidence" value="ECO:0007669"/>
    <property type="project" value="InterPro"/>
</dbReference>
<dbReference type="SUPFAM" id="SSF110942">
    <property type="entry name" value="HSP90 C-terminal domain"/>
    <property type="match status" value="1"/>
</dbReference>
<dbReference type="Pfam" id="PF00183">
    <property type="entry name" value="HSP90"/>
    <property type="match status" value="1"/>
</dbReference>
<dbReference type="SUPFAM" id="SSF81382">
    <property type="entry name" value="Skp1 dimerisation domain-like"/>
    <property type="match status" value="1"/>
</dbReference>
<evidence type="ECO:0000313" key="9">
    <source>
        <dbReference type="EMBL" id="KAJ3047473.1"/>
    </source>
</evidence>
<dbReference type="InterPro" id="IPR001232">
    <property type="entry name" value="SKP1-like"/>
</dbReference>
<keyword evidence="10" id="KW-1185">Reference proteome</keyword>
<evidence type="ECO:0000256" key="2">
    <source>
        <dbReference type="ARBA" id="ARBA00009993"/>
    </source>
</evidence>
<evidence type="ECO:0000259" key="8">
    <source>
        <dbReference type="Pfam" id="PF03931"/>
    </source>
</evidence>
<feature type="region of interest" description="Disordered" evidence="6">
    <location>
        <begin position="364"/>
        <end position="408"/>
    </location>
</feature>
<dbReference type="InterPro" id="IPR001404">
    <property type="entry name" value="Hsp90_fam"/>
</dbReference>
<evidence type="ECO:0000259" key="7">
    <source>
        <dbReference type="Pfam" id="PF01466"/>
    </source>
</evidence>
<comment type="caution">
    <text evidence="9">The sequence shown here is derived from an EMBL/GenBank/DDBJ whole genome shotgun (WGS) entry which is preliminary data.</text>
</comment>
<evidence type="ECO:0000256" key="3">
    <source>
        <dbReference type="ARBA" id="ARBA00022786"/>
    </source>
</evidence>
<sequence>MAPEDPATSTAADVPKGVAPVADAMAEVEAKEEVPQRALVEEKKGKEIAGKTPQPQKGFSFLMPALFRNAETNEQKVAMLQNMLEDVGEPNQQIPFPNVSHKILQRVLEYCIHHKDDLPSLGDDDKDSSPSSRKRTDDIDEWDEHFMPMEDEIKELFALILAAHYLDIKPLLDLGCKTVANMIRGKSPEQIREMFNIENDFQAEDCSIIKSFLMGLLDGRDAVIGLDFCDEPDLNIPGVETSKLDIVKNIYNWADSVLLTSNTASSSKSHTEIQTLDFLKSYLPTGIVSNANLGFGDDSDLGSATIAAAAESASETGLTASILPTGVSDIFEPDALSDVFGSPFDKGACLAAFCCPREELTAADTTGDTTDTDNEVPQANSEPIANRVERPRKRGREEVVRENGPVEKTPKGMKGWMYLLEAEENSRGALCDANNPIAFDIDTPMTTRRSSRVAHQRHKLLPSQIRKMPAPSVSSVVDTAAPSAEEVFTPERAYLARFQKQSHQFYLKSTFFDEFPIAVTDLRLCQMVVQELQTQLDDAVRAKKGLEKRVEELTHELEDGVESKSALVEAKKRLERELEVREWLEETEDSSAALQKKASSAADCELSPDAERLLEDEDEIKELDAGKRAAVAAASVADHELSQNAKRLLADKIEEQKASFDGLCKQIKEILGEKVEKVVISNRTIVVIGPENQLADPTLRDSSMSSYMVSKKTLELNPNDPSVQYLKTKVDADKNDKTVRDLTYVLLAAATINSEHCNFAGTDKGAQVEEVPLLEYQKDVLNLAVRLADTDGTEGELWKLLSEMNAENEKGRLLLSALDLFKEKLNEFLDCPDGDMLDGGGQVFSADAEDGFM</sequence>
<feature type="region of interest" description="Disordered" evidence="6">
    <location>
        <begin position="119"/>
        <end position="139"/>
    </location>
</feature>
<dbReference type="FunFam" id="3.30.710.10:FF:000026">
    <property type="entry name" value="E3 ubiquitin ligase complex SCF subunit"/>
    <property type="match status" value="1"/>
</dbReference>
<dbReference type="InterPro" id="IPR011333">
    <property type="entry name" value="SKP1/BTB/POZ_sf"/>
</dbReference>
<dbReference type="Gene3D" id="3.30.710.10">
    <property type="entry name" value="Potassium Channel Kv1.1, Chain A"/>
    <property type="match status" value="1"/>
</dbReference>
<keyword evidence="3" id="KW-0833">Ubl conjugation pathway</keyword>
<dbReference type="EMBL" id="JADGJD010000954">
    <property type="protein sequence ID" value="KAJ3047473.1"/>
    <property type="molecule type" value="Genomic_DNA"/>
</dbReference>
<dbReference type="GO" id="GO:0016887">
    <property type="term" value="F:ATP hydrolysis activity"/>
    <property type="evidence" value="ECO:0007669"/>
    <property type="project" value="InterPro"/>
</dbReference>
<reference evidence="9" key="1">
    <citation type="submission" date="2020-05" db="EMBL/GenBank/DDBJ databases">
        <title>Phylogenomic resolution of chytrid fungi.</title>
        <authorList>
            <person name="Stajich J.E."/>
            <person name="Amses K."/>
            <person name="Simmons R."/>
            <person name="Seto K."/>
            <person name="Myers J."/>
            <person name="Bonds A."/>
            <person name="Quandt C.A."/>
            <person name="Barry K."/>
            <person name="Liu P."/>
            <person name="Grigoriev I."/>
            <person name="Longcore J.E."/>
            <person name="James T.Y."/>
        </authorList>
    </citation>
    <scope>NUCLEOTIDE SEQUENCE</scope>
    <source>
        <strain evidence="9">JEL0318</strain>
    </source>
</reference>
<dbReference type="AlphaFoldDB" id="A0AAD5X2E8"/>
<dbReference type="InterPro" id="IPR037196">
    <property type="entry name" value="HSP90_C"/>
</dbReference>
<evidence type="ECO:0000313" key="10">
    <source>
        <dbReference type="Proteomes" id="UP001212841"/>
    </source>
</evidence>
<evidence type="ECO:0000256" key="1">
    <source>
        <dbReference type="ARBA" id="ARBA00008239"/>
    </source>
</evidence>
<dbReference type="GO" id="GO:0005524">
    <property type="term" value="F:ATP binding"/>
    <property type="evidence" value="ECO:0007669"/>
    <property type="project" value="InterPro"/>
</dbReference>
<keyword evidence="4" id="KW-0143">Chaperone</keyword>
<name>A0AAD5X2E8_9FUNG</name>
<protein>
    <submittedName>
        <fullName evidence="9">Uncharacterized protein</fullName>
    </submittedName>
</protein>
<dbReference type="GO" id="GO:0140662">
    <property type="term" value="F:ATP-dependent protein folding chaperone"/>
    <property type="evidence" value="ECO:0007669"/>
    <property type="project" value="InterPro"/>
</dbReference>
<dbReference type="Pfam" id="PF01466">
    <property type="entry name" value="Skp1"/>
    <property type="match status" value="1"/>
</dbReference>
<dbReference type="GO" id="GO:0006511">
    <property type="term" value="P:ubiquitin-dependent protein catabolic process"/>
    <property type="evidence" value="ECO:0007669"/>
    <property type="project" value="InterPro"/>
</dbReference>
<feature type="domain" description="SKP1 component dimerisation" evidence="7">
    <location>
        <begin position="169"/>
        <end position="205"/>
    </location>
</feature>
<proteinExistence type="inferred from homology"/>
<organism evidence="9 10">
    <name type="scientific">Rhizophlyctis rosea</name>
    <dbReference type="NCBI Taxonomy" id="64517"/>
    <lineage>
        <taxon>Eukaryota</taxon>
        <taxon>Fungi</taxon>
        <taxon>Fungi incertae sedis</taxon>
        <taxon>Chytridiomycota</taxon>
        <taxon>Chytridiomycota incertae sedis</taxon>
        <taxon>Chytridiomycetes</taxon>
        <taxon>Rhizophlyctidales</taxon>
        <taxon>Rhizophlyctidaceae</taxon>
        <taxon>Rhizophlyctis</taxon>
    </lineage>
</organism>
<feature type="compositionally biased region" description="Basic and acidic residues" evidence="6">
    <location>
        <begin position="395"/>
        <end position="408"/>
    </location>
</feature>
<dbReference type="InterPro" id="IPR016072">
    <property type="entry name" value="Skp1_comp_dimer"/>
</dbReference>
<evidence type="ECO:0000256" key="5">
    <source>
        <dbReference type="SAM" id="Coils"/>
    </source>
</evidence>
<evidence type="ECO:0000256" key="4">
    <source>
        <dbReference type="ARBA" id="ARBA00023186"/>
    </source>
</evidence>
<dbReference type="CDD" id="cd18322">
    <property type="entry name" value="BTB_POZ_SKP1"/>
    <property type="match status" value="1"/>
</dbReference>
<dbReference type="InterPro" id="IPR016897">
    <property type="entry name" value="SKP1"/>
</dbReference>
<comment type="similarity">
    <text evidence="1">Belongs to the heat shock protein 90 family.</text>
</comment>
<evidence type="ECO:0000256" key="6">
    <source>
        <dbReference type="SAM" id="MobiDB-lite"/>
    </source>
</evidence>
<dbReference type="SMART" id="SM00512">
    <property type="entry name" value="Skp1"/>
    <property type="match status" value="1"/>
</dbReference>
<keyword evidence="5" id="KW-0175">Coiled coil</keyword>
<dbReference type="Pfam" id="PF03931">
    <property type="entry name" value="Skp1_POZ"/>
    <property type="match status" value="1"/>
</dbReference>
<gene>
    <name evidence="9" type="ORF">HK097_011508</name>
</gene>
<comment type="similarity">
    <text evidence="2">Belongs to the SKP1 family.</text>
</comment>
<dbReference type="Proteomes" id="UP001212841">
    <property type="component" value="Unassembled WGS sequence"/>
</dbReference>
<feature type="coiled-coil region" evidence="5">
    <location>
        <begin position="529"/>
        <end position="587"/>
    </location>
</feature>
<feature type="domain" description="SKP1 component POZ" evidence="8">
    <location>
        <begin position="76"/>
        <end position="116"/>
    </location>
</feature>
<dbReference type="Gene3D" id="1.20.120.790">
    <property type="entry name" value="Heat shock protein 90, C-terminal domain"/>
    <property type="match status" value="1"/>
</dbReference>
<dbReference type="SUPFAM" id="SSF54695">
    <property type="entry name" value="POZ domain"/>
    <property type="match status" value="1"/>
</dbReference>